<dbReference type="InterPro" id="IPR011009">
    <property type="entry name" value="Kinase-like_dom_sf"/>
</dbReference>
<dbReference type="Gene3D" id="3.30.200.20">
    <property type="entry name" value="Phosphorylase Kinase, domain 1"/>
    <property type="match status" value="1"/>
</dbReference>
<comment type="caution">
    <text evidence="1">The sequence shown here is derived from an EMBL/GenBank/DDBJ whole genome shotgun (WGS) entry which is preliminary data.</text>
</comment>
<accession>A0A1G2TXB8</accession>
<organism evidence="1 2">
    <name type="scientific">Candidatus Zambryskibacteria bacterium RIFCSPLOWO2_01_FULL_39_39</name>
    <dbReference type="NCBI Taxonomy" id="1802758"/>
    <lineage>
        <taxon>Bacteria</taxon>
        <taxon>Candidatus Zambryskiibacteriota</taxon>
    </lineage>
</organism>
<sequence length="574" mass="64482">MSNISVVLEHKGAVTLRDSNYVASGGEGTIYKISDMVVKIYHKPEEAKQRGMPDKIRLLAHLKHPCVSSPLGLVTKPNGDLAGHYLPYVDGHPLARVFTNDFWLKEGFTQAHASTLVNRMREVFSFAHQNKAVLVDANELNWFTLFGGRDPEPRVIDVDSWSIGRWGASVIMPSIRDWHSKTFNERTDWFAWGIVTFQIYTGLHPYKGTLDGFDRGDLEGRMKANASVFSKGVRLNRAVRDFSTIPNPLLGWYEAAFQNGERNNPPSPFDTSVVTPRAAQVLRMVTTGRTGLLVFEKLADFPGDPAVKTFHCGAVLLSSGRMIDLATKREICMVTSRNCEVVKSGNGWLVAEMRNREIHFQYVEESSLKSTELSLRLNGYNLVSFENRLFVVTDAGLSEVDLKFFDKPIVSIGKNWNAMVNSTKWFQGVGVMDTMGAKFIITPFGEKKGIQTRIRELDELKVVTAKAGNRFVSLIGIDRSGVYHKVEITFDREYQSHKVWVAETDGPELNLAILPKGVCATIIKDGELDIFVPIKNQDINRVEDKGIGTDMILSNWEDRVIYIQNGAVWSLRMK</sequence>
<evidence type="ECO:0000313" key="1">
    <source>
        <dbReference type="EMBL" id="OHB01945.1"/>
    </source>
</evidence>
<name>A0A1G2TXB8_9BACT</name>
<dbReference type="STRING" id="1802758.A3A96_00700"/>
<evidence type="ECO:0008006" key="3">
    <source>
        <dbReference type="Google" id="ProtNLM"/>
    </source>
</evidence>
<protein>
    <recommendedName>
        <fullName evidence="3">Protein kinase domain-containing protein</fullName>
    </recommendedName>
</protein>
<dbReference type="SUPFAM" id="SSF56112">
    <property type="entry name" value="Protein kinase-like (PK-like)"/>
    <property type="match status" value="1"/>
</dbReference>
<gene>
    <name evidence="1" type="ORF">A3A96_00700</name>
</gene>
<evidence type="ECO:0000313" key="2">
    <source>
        <dbReference type="Proteomes" id="UP000177707"/>
    </source>
</evidence>
<proteinExistence type="predicted"/>
<dbReference type="Gene3D" id="1.10.510.10">
    <property type="entry name" value="Transferase(Phosphotransferase) domain 1"/>
    <property type="match status" value="1"/>
</dbReference>
<reference evidence="1 2" key="1">
    <citation type="journal article" date="2016" name="Nat. Commun.">
        <title>Thousands of microbial genomes shed light on interconnected biogeochemical processes in an aquifer system.</title>
        <authorList>
            <person name="Anantharaman K."/>
            <person name="Brown C.T."/>
            <person name="Hug L.A."/>
            <person name="Sharon I."/>
            <person name="Castelle C.J."/>
            <person name="Probst A.J."/>
            <person name="Thomas B.C."/>
            <person name="Singh A."/>
            <person name="Wilkins M.J."/>
            <person name="Karaoz U."/>
            <person name="Brodie E.L."/>
            <person name="Williams K.H."/>
            <person name="Hubbard S.S."/>
            <person name="Banfield J.F."/>
        </authorList>
    </citation>
    <scope>NUCLEOTIDE SEQUENCE [LARGE SCALE GENOMIC DNA]</scope>
</reference>
<dbReference type="AlphaFoldDB" id="A0A1G2TXB8"/>
<dbReference type="EMBL" id="MHWB01000009">
    <property type="protein sequence ID" value="OHB01945.1"/>
    <property type="molecule type" value="Genomic_DNA"/>
</dbReference>
<dbReference type="Proteomes" id="UP000177707">
    <property type="component" value="Unassembled WGS sequence"/>
</dbReference>